<dbReference type="SUPFAM" id="SSF49265">
    <property type="entry name" value="Fibronectin type III"/>
    <property type="match status" value="1"/>
</dbReference>
<dbReference type="InterPro" id="IPR036116">
    <property type="entry name" value="FN3_sf"/>
</dbReference>
<reference evidence="3 4" key="1">
    <citation type="submission" date="2024-04" db="EMBL/GenBank/DDBJ databases">
        <title>Human intestinal bacterial collection.</title>
        <authorList>
            <person name="Pauvert C."/>
            <person name="Hitch T.C.A."/>
            <person name="Clavel T."/>
        </authorList>
    </citation>
    <scope>NUCLEOTIDE SEQUENCE [LARGE SCALE GENOMIC DNA]</scope>
    <source>
        <strain evidence="3 4">CLA-AA-H141</strain>
    </source>
</reference>
<dbReference type="SMART" id="SM00060">
    <property type="entry name" value="FN3"/>
    <property type="match status" value="2"/>
</dbReference>
<proteinExistence type="predicted"/>
<accession>A0ABV1EFY1</accession>
<dbReference type="SUPFAM" id="SSF48239">
    <property type="entry name" value="Terpenoid cyclases/Protein prenyltransferases"/>
    <property type="match status" value="1"/>
</dbReference>
<keyword evidence="1" id="KW-0472">Membrane</keyword>
<evidence type="ECO:0000259" key="2">
    <source>
        <dbReference type="PROSITE" id="PS50853"/>
    </source>
</evidence>
<protein>
    <recommendedName>
        <fullName evidence="2">Fibronectin type-III domain-containing protein</fullName>
    </recommendedName>
</protein>
<dbReference type="InterPro" id="IPR013783">
    <property type="entry name" value="Ig-like_fold"/>
</dbReference>
<dbReference type="Proteomes" id="UP001482186">
    <property type="component" value="Unassembled WGS sequence"/>
</dbReference>
<dbReference type="InterPro" id="IPR008930">
    <property type="entry name" value="Terpenoid_cyclase/PrenylTrfase"/>
</dbReference>
<dbReference type="CDD" id="cd00063">
    <property type="entry name" value="FN3"/>
    <property type="match status" value="2"/>
</dbReference>
<name>A0ABV1EFY1_9FIRM</name>
<dbReference type="EMBL" id="JBBNFM010000003">
    <property type="protein sequence ID" value="MEQ2453497.1"/>
    <property type="molecule type" value="Genomic_DNA"/>
</dbReference>
<feature type="domain" description="Fibronectin type-III" evidence="2">
    <location>
        <begin position="508"/>
        <end position="600"/>
    </location>
</feature>
<comment type="caution">
    <text evidence="3">The sequence shown here is derived from an EMBL/GenBank/DDBJ whole genome shotgun (WGS) entry which is preliminary data.</text>
</comment>
<sequence length="689" mass="76356">MRKIKENREKMYRSRWTKIVSYMLVMVMAVSLFGQVAVNGAFDGTGKQAGTGTIAEISQVEAASDTAIDYKAVLKETSAAIEKTLEISYEYELPIHYEKNKKGEYEEVKRTVKWWGPAIGSIGGEWTVIGECRYGMENAPWYRAYYNNITEYIKATYNINKEKYAVGDWDNQFLKLHKTKSTENSRIILALTSMGLDASDIEGYDLTGALSDMTYVKKQGLNGPIWALIALDSGNYEIPQISSGKTTAQVSREKLLSYILSSELTDGGFNLTKSDSQGADPDVTAMALQAFAPYYTGRITVGTELQKQIREAVDRNIQVLSDMQKTSGAYSSYGSENAESTAQVLVALSSLGIDGRTDSRFVKNGKSVLDGLLYFYIPSTGMFKHVDTEKSGNQMATEQSFYALVAYQRFRNKKATLYDMTDADKACVMELADCSVTISKTAYTYTGKTIRPAVTVTCKKLDGTTITLKKDTDYTVTYKNNKMPGKATVVVKGKGDYTGSVSRTITIAPTATVISSVTNTETGIRLKWKKTTGAEKYIIYRKAGNGSWKKYKSVKAANGCSFTDTKVTNGSKYAYKIRAYADGVYGAYSSIHTIYRVKQPALKVKKTGKGRLKCSWKKNTKANSYQIMYGTKASMQGAKTIAIKKAGTVKKTITGLKAGKKYYVQIRSCKTVNKKKYYSSWSKTVNIRA</sequence>
<keyword evidence="4" id="KW-1185">Reference proteome</keyword>
<dbReference type="Gene3D" id="1.50.10.20">
    <property type="match status" value="1"/>
</dbReference>
<dbReference type="PROSITE" id="PS50853">
    <property type="entry name" value="FN3"/>
    <property type="match status" value="1"/>
</dbReference>
<evidence type="ECO:0000256" key="1">
    <source>
        <dbReference type="SAM" id="Phobius"/>
    </source>
</evidence>
<keyword evidence="1" id="KW-1133">Transmembrane helix</keyword>
<dbReference type="InterPro" id="IPR003961">
    <property type="entry name" value="FN3_dom"/>
</dbReference>
<dbReference type="Gene3D" id="2.60.40.10">
    <property type="entry name" value="Immunoglobulins"/>
    <property type="match status" value="2"/>
</dbReference>
<gene>
    <name evidence="3" type="ORF">AAAT04_05465</name>
</gene>
<evidence type="ECO:0000313" key="4">
    <source>
        <dbReference type="Proteomes" id="UP001482186"/>
    </source>
</evidence>
<evidence type="ECO:0000313" key="3">
    <source>
        <dbReference type="EMBL" id="MEQ2453497.1"/>
    </source>
</evidence>
<organism evidence="3 4">
    <name type="scientific">Coprococcus ammoniilyticus</name>
    <dbReference type="NCBI Taxonomy" id="2981785"/>
    <lineage>
        <taxon>Bacteria</taxon>
        <taxon>Bacillati</taxon>
        <taxon>Bacillota</taxon>
        <taxon>Clostridia</taxon>
        <taxon>Lachnospirales</taxon>
        <taxon>Lachnospiraceae</taxon>
        <taxon>Coprococcus</taxon>
    </lineage>
</organism>
<dbReference type="RefSeq" id="WP_349115843.1">
    <property type="nucleotide sequence ID" value="NZ_JBBNFM010000003.1"/>
</dbReference>
<feature type="transmembrane region" description="Helical" evidence="1">
    <location>
        <begin position="20"/>
        <end position="38"/>
    </location>
</feature>
<keyword evidence="1" id="KW-0812">Transmembrane</keyword>